<dbReference type="InterPro" id="IPR011994">
    <property type="entry name" value="Cytidylate_kinase_dom"/>
</dbReference>
<dbReference type="RefSeq" id="WP_253966642.1">
    <property type="nucleotide sequence ID" value="NZ_JAMFTH010000001.1"/>
</dbReference>
<proteinExistence type="inferred from homology"/>
<dbReference type="AlphaFoldDB" id="A0A9X2KSQ1"/>
<gene>
    <name evidence="8 10" type="primary">cmk</name>
    <name evidence="10" type="ORF">M6D89_03500</name>
</gene>
<evidence type="ECO:0000313" key="10">
    <source>
        <dbReference type="EMBL" id="MCP8898362.1"/>
    </source>
</evidence>
<evidence type="ECO:0000256" key="5">
    <source>
        <dbReference type="ARBA" id="ARBA00022840"/>
    </source>
</evidence>
<reference evidence="10" key="2">
    <citation type="submission" date="2023-01" db="EMBL/GenBank/DDBJ databases">
        <title>Gilvimarinus xylanilyticus HB14 isolated from Caulerpa lentillifera aquaculture base in Hainan, China.</title>
        <authorList>
            <person name="Zhang Y.-J."/>
        </authorList>
    </citation>
    <scope>NUCLEOTIDE SEQUENCE</scope>
    <source>
        <strain evidence="10">HB14</strain>
    </source>
</reference>
<dbReference type="GO" id="GO:0005524">
    <property type="term" value="F:ATP binding"/>
    <property type="evidence" value="ECO:0007669"/>
    <property type="project" value="UniProtKB-UniRule"/>
</dbReference>
<evidence type="ECO:0000256" key="8">
    <source>
        <dbReference type="HAMAP-Rule" id="MF_00238"/>
    </source>
</evidence>
<feature type="binding site" evidence="8">
    <location>
        <begin position="15"/>
        <end position="23"/>
    </location>
    <ligand>
        <name>ATP</name>
        <dbReference type="ChEBI" id="CHEBI:30616"/>
    </ligand>
</feature>
<comment type="catalytic activity">
    <reaction evidence="6 8">
        <text>dCMP + ATP = dCDP + ADP</text>
        <dbReference type="Rhea" id="RHEA:25094"/>
        <dbReference type="ChEBI" id="CHEBI:30616"/>
        <dbReference type="ChEBI" id="CHEBI:57566"/>
        <dbReference type="ChEBI" id="CHEBI:58593"/>
        <dbReference type="ChEBI" id="CHEBI:456216"/>
        <dbReference type="EC" id="2.7.4.25"/>
    </reaction>
</comment>
<name>A0A9X2KSQ1_9GAMM</name>
<evidence type="ECO:0000259" key="9">
    <source>
        <dbReference type="Pfam" id="PF02224"/>
    </source>
</evidence>
<evidence type="ECO:0000256" key="6">
    <source>
        <dbReference type="ARBA" id="ARBA00047615"/>
    </source>
</evidence>
<evidence type="ECO:0000256" key="3">
    <source>
        <dbReference type="ARBA" id="ARBA00022741"/>
    </source>
</evidence>
<protein>
    <recommendedName>
        <fullName evidence="8">Cytidylate kinase</fullName>
        <shortName evidence="8">CK</shortName>
        <ecNumber evidence="8">2.7.4.25</ecNumber>
    </recommendedName>
    <alternativeName>
        <fullName evidence="8">Cytidine monophosphate kinase</fullName>
        <shortName evidence="8">CMP kinase</shortName>
    </alternativeName>
</protein>
<dbReference type="GO" id="GO:0005829">
    <property type="term" value="C:cytosol"/>
    <property type="evidence" value="ECO:0007669"/>
    <property type="project" value="TreeGrafter"/>
</dbReference>
<feature type="domain" description="Cytidylate kinase" evidence="9">
    <location>
        <begin position="11"/>
        <end position="221"/>
    </location>
</feature>
<comment type="similarity">
    <text evidence="1 8">Belongs to the cytidylate kinase family. Type 1 subfamily.</text>
</comment>
<dbReference type="GO" id="GO:0006220">
    <property type="term" value="P:pyrimidine nucleotide metabolic process"/>
    <property type="evidence" value="ECO:0007669"/>
    <property type="project" value="UniProtKB-UniRule"/>
</dbReference>
<dbReference type="NCBIfam" id="TIGR00017">
    <property type="entry name" value="cmk"/>
    <property type="match status" value="1"/>
</dbReference>
<comment type="catalytic activity">
    <reaction evidence="7 8">
        <text>CMP + ATP = CDP + ADP</text>
        <dbReference type="Rhea" id="RHEA:11600"/>
        <dbReference type="ChEBI" id="CHEBI:30616"/>
        <dbReference type="ChEBI" id="CHEBI:58069"/>
        <dbReference type="ChEBI" id="CHEBI:60377"/>
        <dbReference type="ChEBI" id="CHEBI:456216"/>
        <dbReference type="EC" id="2.7.4.25"/>
    </reaction>
</comment>
<keyword evidence="4 8" id="KW-0418">Kinase</keyword>
<dbReference type="Gene3D" id="3.40.50.300">
    <property type="entry name" value="P-loop containing nucleotide triphosphate hydrolases"/>
    <property type="match status" value="1"/>
</dbReference>
<dbReference type="HAMAP" id="MF_00238">
    <property type="entry name" value="Cytidyl_kinase_type1"/>
    <property type="match status" value="1"/>
</dbReference>
<comment type="caution">
    <text evidence="10">The sequence shown here is derived from an EMBL/GenBank/DDBJ whole genome shotgun (WGS) entry which is preliminary data.</text>
</comment>
<sequence>MSSSQGQYLLVTIDGPSGAGKGTLSQLLAKALGASLLDSGALYRLVALSSLKRGIAADDVVSLSETARQLDVVFRPEEGTTMLEGEDVTQAIRAETVSMLASQVAALQPVRDALLERQRQFSKGQSLVADGRDMGTTVFPEADVKFFLTASSEARAQRRYKQLLERGEEVDLQQLIADIEDRDLRDRSRAVSPLRPAPDAIEIDSTNLTIPQVLELMLSHASNH</sequence>
<keyword evidence="11" id="KW-1185">Reference proteome</keyword>
<evidence type="ECO:0000256" key="2">
    <source>
        <dbReference type="ARBA" id="ARBA00022679"/>
    </source>
</evidence>
<evidence type="ECO:0000256" key="1">
    <source>
        <dbReference type="ARBA" id="ARBA00009427"/>
    </source>
</evidence>
<reference evidence="10" key="1">
    <citation type="submission" date="2022-05" db="EMBL/GenBank/DDBJ databases">
        <authorList>
            <person name="Sun H.-N."/>
        </authorList>
    </citation>
    <scope>NUCLEOTIDE SEQUENCE</scope>
    <source>
        <strain evidence="10">HB14</strain>
    </source>
</reference>
<dbReference type="GO" id="GO:0036431">
    <property type="term" value="F:dCMP kinase activity"/>
    <property type="evidence" value="ECO:0007669"/>
    <property type="project" value="InterPro"/>
</dbReference>
<dbReference type="InterPro" id="IPR003136">
    <property type="entry name" value="Cytidylate_kin"/>
</dbReference>
<dbReference type="PANTHER" id="PTHR21299">
    <property type="entry name" value="CYTIDYLATE KINASE/PANTOATE-BETA-ALANINE LIGASE"/>
    <property type="match status" value="1"/>
</dbReference>
<keyword evidence="8" id="KW-0963">Cytoplasm</keyword>
<dbReference type="GO" id="GO:0015949">
    <property type="term" value="P:nucleobase-containing small molecule interconversion"/>
    <property type="evidence" value="ECO:0007669"/>
    <property type="project" value="TreeGrafter"/>
</dbReference>
<keyword evidence="2 8" id="KW-0808">Transferase</keyword>
<dbReference type="SUPFAM" id="SSF52540">
    <property type="entry name" value="P-loop containing nucleoside triphosphate hydrolases"/>
    <property type="match status" value="1"/>
</dbReference>
<evidence type="ECO:0000256" key="4">
    <source>
        <dbReference type="ARBA" id="ARBA00022777"/>
    </source>
</evidence>
<dbReference type="EMBL" id="JAMFTH010000001">
    <property type="protein sequence ID" value="MCP8898362.1"/>
    <property type="molecule type" value="Genomic_DNA"/>
</dbReference>
<dbReference type="Proteomes" id="UP001139319">
    <property type="component" value="Unassembled WGS sequence"/>
</dbReference>
<organism evidence="10 11">
    <name type="scientific">Gilvimarinus xylanilyticus</name>
    <dbReference type="NCBI Taxonomy" id="2944139"/>
    <lineage>
        <taxon>Bacteria</taxon>
        <taxon>Pseudomonadati</taxon>
        <taxon>Pseudomonadota</taxon>
        <taxon>Gammaproteobacteria</taxon>
        <taxon>Cellvibrionales</taxon>
        <taxon>Cellvibrionaceae</taxon>
        <taxon>Gilvimarinus</taxon>
    </lineage>
</organism>
<dbReference type="InterPro" id="IPR027417">
    <property type="entry name" value="P-loop_NTPase"/>
</dbReference>
<comment type="subcellular location">
    <subcellularLocation>
        <location evidence="8">Cytoplasm</location>
    </subcellularLocation>
</comment>
<keyword evidence="3 8" id="KW-0547">Nucleotide-binding</keyword>
<dbReference type="EC" id="2.7.4.25" evidence="8"/>
<evidence type="ECO:0000256" key="7">
    <source>
        <dbReference type="ARBA" id="ARBA00048478"/>
    </source>
</evidence>
<accession>A0A9X2KSQ1</accession>
<keyword evidence="5 8" id="KW-0067">ATP-binding</keyword>
<dbReference type="CDD" id="cd02020">
    <property type="entry name" value="CMPK"/>
    <property type="match status" value="1"/>
</dbReference>
<dbReference type="Pfam" id="PF02224">
    <property type="entry name" value="Cytidylate_kin"/>
    <property type="match status" value="1"/>
</dbReference>
<evidence type="ECO:0000313" key="11">
    <source>
        <dbReference type="Proteomes" id="UP001139319"/>
    </source>
</evidence>
<dbReference type="PANTHER" id="PTHR21299:SF2">
    <property type="entry name" value="CYTIDYLATE KINASE"/>
    <property type="match status" value="1"/>
</dbReference>